<dbReference type="Proteomes" id="UP000198727">
    <property type="component" value="Unassembled WGS sequence"/>
</dbReference>
<dbReference type="AlphaFoldDB" id="A0A1I5YM75"/>
<name>A0A1I5YM75_9PSEU</name>
<evidence type="ECO:0000313" key="2">
    <source>
        <dbReference type="Proteomes" id="UP000198727"/>
    </source>
</evidence>
<dbReference type="Pfam" id="PF11225">
    <property type="entry name" value="DUF3024"/>
    <property type="match status" value="1"/>
</dbReference>
<organism evidence="1 2">
    <name type="scientific">Amycolatopsis arida</name>
    <dbReference type="NCBI Taxonomy" id="587909"/>
    <lineage>
        <taxon>Bacteria</taxon>
        <taxon>Bacillati</taxon>
        <taxon>Actinomycetota</taxon>
        <taxon>Actinomycetes</taxon>
        <taxon>Pseudonocardiales</taxon>
        <taxon>Pseudonocardiaceae</taxon>
        <taxon>Amycolatopsis</taxon>
    </lineage>
</organism>
<reference evidence="2" key="1">
    <citation type="submission" date="2016-10" db="EMBL/GenBank/DDBJ databases">
        <authorList>
            <person name="Varghese N."/>
            <person name="Submissions S."/>
        </authorList>
    </citation>
    <scope>NUCLEOTIDE SEQUENCE [LARGE SCALE GENOMIC DNA]</scope>
    <source>
        <strain evidence="2">CGMCC 4.5579</strain>
    </source>
</reference>
<dbReference type="InterPro" id="IPR021388">
    <property type="entry name" value="DUF3024"/>
</dbReference>
<evidence type="ECO:0000313" key="1">
    <source>
        <dbReference type="EMBL" id="SFQ45296.1"/>
    </source>
</evidence>
<sequence>MGFNGRVAAISEFALRQIERWCARRVPDTVREQLRFECRRRGRSVTLVQRRLPWTAEPGSTAEWIVHEFAQLRLGDDGRWSLYWRDRGGRWRPYPGCPSAPSPVPLLEEIDLDPEGRF</sequence>
<dbReference type="EMBL" id="FOWW01000007">
    <property type="protein sequence ID" value="SFQ45296.1"/>
    <property type="molecule type" value="Genomic_DNA"/>
</dbReference>
<keyword evidence="2" id="KW-1185">Reference proteome</keyword>
<evidence type="ECO:0008006" key="3">
    <source>
        <dbReference type="Google" id="ProtNLM"/>
    </source>
</evidence>
<protein>
    <recommendedName>
        <fullName evidence="3">DUF3024 domain-containing protein</fullName>
    </recommendedName>
</protein>
<dbReference type="STRING" id="587909.SAMN05421810_107266"/>
<gene>
    <name evidence="1" type="ORF">SAMN05421810_107266</name>
</gene>
<proteinExistence type="predicted"/>
<accession>A0A1I5YM75</accession>